<dbReference type="Proteomes" id="UP000299102">
    <property type="component" value="Unassembled WGS sequence"/>
</dbReference>
<proteinExistence type="predicted"/>
<sequence>MRDTGGTRLFLSPPEKLTNHSTAGSVTLSRNNVSGELSIAFEWLRETLLVPGHQRPTVARNPDQVVSSSIGMPSGSWSSFDNLSFSAVIRSTSDVAFNETFRRRSDGRVQRSTAAATSLMAPAGVSASRRPKRLMARRRRGLKLQRTSGSPPFRDAYRPMFNYATWRRCCFKANL</sequence>
<evidence type="ECO:0000313" key="3">
    <source>
        <dbReference type="Proteomes" id="UP000299102"/>
    </source>
</evidence>
<evidence type="ECO:0000256" key="1">
    <source>
        <dbReference type="SAM" id="MobiDB-lite"/>
    </source>
</evidence>
<gene>
    <name evidence="2" type="ORF">EVAR_51189_1</name>
</gene>
<dbReference type="EMBL" id="BGZK01000802">
    <property type="protein sequence ID" value="GBP61056.1"/>
    <property type="molecule type" value="Genomic_DNA"/>
</dbReference>
<feature type="region of interest" description="Disordered" evidence="1">
    <location>
        <begin position="1"/>
        <end position="23"/>
    </location>
</feature>
<accession>A0A4C1XB53</accession>
<dbReference type="AlphaFoldDB" id="A0A4C1XB53"/>
<evidence type="ECO:0000313" key="2">
    <source>
        <dbReference type="EMBL" id="GBP61056.1"/>
    </source>
</evidence>
<keyword evidence="3" id="KW-1185">Reference proteome</keyword>
<organism evidence="2 3">
    <name type="scientific">Eumeta variegata</name>
    <name type="common">Bagworm moth</name>
    <name type="synonym">Eumeta japonica</name>
    <dbReference type="NCBI Taxonomy" id="151549"/>
    <lineage>
        <taxon>Eukaryota</taxon>
        <taxon>Metazoa</taxon>
        <taxon>Ecdysozoa</taxon>
        <taxon>Arthropoda</taxon>
        <taxon>Hexapoda</taxon>
        <taxon>Insecta</taxon>
        <taxon>Pterygota</taxon>
        <taxon>Neoptera</taxon>
        <taxon>Endopterygota</taxon>
        <taxon>Lepidoptera</taxon>
        <taxon>Glossata</taxon>
        <taxon>Ditrysia</taxon>
        <taxon>Tineoidea</taxon>
        <taxon>Psychidae</taxon>
        <taxon>Oiketicinae</taxon>
        <taxon>Eumeta</taxon>
    </lineage>
</organism>
<reference evidence="2 3" key="1">
    <citation type="journal article" date="2019" name="Commun. Biol.">
        <title>The bagworm genome reveals a unique fibroin gene that provides high tensile strength.</title>
        <authorList>
            <person name="Kono N."/>
            <person name="Nakamura H."/>
            <person name="Ohtoshi R."/>
            <person name="Tomita M."/>
            <person name="Numata K."/>
            <person name="Arakawa K."/>
        </authorList>
    </citation>
    <scope>NUCLEOTIDE SEQUENCE [LARGE SCALE GENOMIC DNA]</scope>
</reference>
<name>A0A4C1XB53_EUMVA</name>
<comment type="caution">
    <text evidence="2">The sequence shown here is derived from an EMBL/GenBank/DDBJ whole genome shotgun (WGS) entry which is preliminary data.</text>
</comment>
<protein>
    <submittedName>
        <fullName evidence="2">Uncharacterized protein</fullName>
    </submittedName>
</protein>